<dbReference type="Proteomes" id="UP000564033">
    <property type="component" value="Unassembled WGS sequence"/>
</dbReference>
<proteinExistence type="predicted"/>
<evidence type="ECO:0000259" key="1">
    <source>
        <dbReference type="SMART" id="SM01058"/>
    </source>
</evidence>
<reference evidence="2 3" key="1">
    <citation type="journal article" date="2020" name="Biotechnol. Biofuels">
        <title>New insights from the biogas microbiome by comprehensive genome-resolved metagenomics of nearly 1600 species originating from multiple anaerobic digesters.</title>
        <authorList>
            <person name="Campanaro S."/>
            <person name="Treu L."/>
            <person name="Rodriguez-R L.M."/>
            <person name="Kovalovszki A."/>
            <person name="Ziels R.M."/>
            <person name="Maus I."/>
            <person name="Zhu X."/>
            <person name="Kougias P.G."/>
            <person name="Basile A."/>
            <person name="Luo G."/>
            <person name="Schluter A."/>
            <person name="Konstantinidis K.T."/>
            <person name="Angelidaki I."/>
        </authorList>
    </citation>
    <scope>NUCLEOTIDE SEQUENCE [LARGE SCALE GENOMIC DNA]</scope>
    <source>
        <strain evidence="2">AS19jrsBPTG_9</strain>
    </source>
</reference>
<evidence type="ECO:0000313" key="3">
    <source>
        <dbReference type="Proteomes" id="UP000564033"/>
    </source>
</evidence>
<dbReference type="GO" id="GO:0009303">
    <property type="term" value="P:rRNA transcription"/>
    <property type="evidence" value="ECO:0007669"/>
    <property type="project" value="TreeGrafter"/>
</dbReference>
<protein>
    <recommendedName>
        <fullName evidence="1">CarD-like/TRCF RNAP-interacting domain-containing protein</fullName>
    </recommendedName>
</protein>
<dbReference type="SUPFAM" id="SSF141259">
    <property type="entry name" value="CarD-like"/>
    <property type="match status" value="1"/>
</dbReference>
<dbReference type="AlphaFoldDB" id="A0A847VDH8"/>
<comment type="caution">
    <text evidence="2">The sequence shown here is derived from an EMBL/GenBank/DDBJ whole genome shotgun (WGS) entry which is preliminary data.</text>
</comment>
<dbReference type="SMART" id="SM01058">
    <property type="entry name" value="CarD_TRCF"/>
    <property type="match status" value="1"/>
</dbReference>
<dbReference type="InterPro" id="IPR052531">
    <property type="entry name" value="CarD-like_regulator"/>
</dbReference>
<gene>
    <name evidence="2" type="ORF">GX888_02600</name>
</gene>
<dbReference type="PANTHER" id="PTHR38447:SF1">
    <property type="entry name" value="RNA POLYMERASE-BINDING TRANSCRIPTION FACTOR CARD"/>
    <property type="match status" value="1"/>
</dbReference>
<evidence type="ECO:0000313" key="2">
    <source>
        <dbReference type="EMBL" id="NLZ24606.1"/>
    </source>
</evidence>
<dbReference type="EMBL" id="JAAZIL010000061">
    <property type="protein sequence ID" value="NLZ24606.1"/>
    <property type="molecule type" value="Genomic_DNA"/>
</dbReference>
<accession>A0A847VDH8</accession>
<name>A0A847VDH8_9BACT</name>
<dbReference type="Gene3D" id="2.40.10.170">
    <property type="match status" value="1"/>
</dbReference>
<sequence length="175" mass="20036">MNLKVGSKVFYPSHGAGWIRDKKEIEFDGKKNIYFEFEFINSSLTISTPIDNVENLNVREVFPQKDIKEKITVLKKRVYKNPKTTDFNKLVEIFKKLEEQATIESAIEVIQYCNHIKRQRERDGRLIPVSIENELTRAIGDIVGELAVSANTELKTAANTFEKITGISTKSLNLD</sequence>
<dbReference type="InterPro" id="IPR036101">
    <property type="entry name" value="CarD-like/TRCF_RID_sf"/>
</dbReference>
<organism evidence="2 3">
    <name type="scientific">Candidatus Dojkabacteria bacterium</name>
    <dbReference type="NCBI Taxonomy" id="2099670"/>
    <lineage>
        <taxon>Bacteria</taxon>
        <taxon>Candidatus Dojkabacteria</taxon>
    </lineage>
</organism>
<dbReference type="Pfam" id="PF02559">
    <property type="entry name" value="CarD_TRCF_RID"/>
    <property type="match status" value="1"/>
</dbReference>
<dbReference type="InterPro" id="IPR003711">
    <property type="entry name" value="CarD-like/TRCF_RID"/>
</dbReference>
<dbReference type="PANTHER" id="PTHR38447">
    <property type="entry name" value="TRANSCRIPTION FACTOR YDEB-RELATED"/>
    <property type="match status" value="1"/>
</dbReference>
<feature type="domain" description="CarD-like/TRCF RNAP-interacting" evidence="1">
    <location>
        <begin position="2"/>
        <end position="114"/>
    </location>
</feature>